<dbReference type="Proteomes" id="UP000472372">
    <property type="component" value="Chromosome 2"/>
</dbReference>
<protein>
    <submittedName>
        <fullName evidence="1">Uncharacterized protein</fullName>
    </submittedName>
</protein>
<dbReference type="AlphaFoldDB" id="A0A6S6VWH6"/>
<reference evidence="1" key="1">
    <citation type="submission" date="2021-02" db="EMBL/GenBank/DDBJ databases">
        <authorList>
            <person name="Syme A R."/>
            <person name="Syme A R."/>
            <person name="Moolhuijzen P."/>
        </authorList>
    </citation>
    <scope>NUCLEOTIDE SEQUENCE</scope>
    <source>
        <strain evidence="1">W1-1</strain>
    </source>
</reference>
<gene>
    <name evidence="1" type="ORF">PTTW11_02926</name>
</gene>
<proteinExistence type="predicted"/>
<evidence type="ECO:0000313" key="1">
    <source>
        <dbReference type="EMBL" id="CAE7016243.1"/>
    </source>
</evidence>
<dbReference type="EMBL" id="HG992978">
    <property type="protein sequence ID" value="CAE7016243.1"/>
    <property type="molecule type" value="Genomic_DNA"/>
</dbReference>
<sequence length="202" mass="23853">MPTSITTRQWYLKVYEDEHANTQLDPATDAIIPGQINTIAIDWVKDNVACGPNYVPTIGTIDNTTVDQPSLPKVSIAAHTDLRSLYNFLVKLGTTKEKHRMIDIMTLREAYGHNDLMDIRWIDSRDNLVDAITKARWVDRDKTGIGTINNQLQYKQDRHQAYKQDRHQAYEQDRHRAYRQDRHQAYKQDRHRAYERWHRTHE</sequence>
<organism evidence="1 2">
    <name type="scientific">Pyrenophora teres f. teres</name>
    <dbReference type="NCBI Taxonomy" id="97479"/>
    <lineage>
        <taxon>Eukaryota</taxon>
        <taxon>Fungi</taxon>
        <taxon>Dikarya</taxon>
        <taxon>Ascomycota</taxon>
        <taxon>Pezizomycotina</taxon>
        <taxon>Dothideomycetes</taxon>
        <taxon>Pleosporomycetidae</taxon>
        <taxon>Pleosporales</taxon>
        <taxon>Pleosporineae</taxon>
        <taxon>Pleosporaceae</taxon>
        <taxon>Pyrenophora</taxon>
    </lineage>
</organism>
<evidence type="ECO:0000313" key="2">
    <source>
        <dbReference type="Proteomes" id="UP000472372"/>
    </source>
</evidence>
<accession>A0A6S6VWH6</accession>
<name>A0A6S6VWH6_9PLEO</name>